<name>A0ABD1ELR7_HYPHA</name>
<keyword evidence="11" id="KW-0812">Transmembrane</keyword>
<sequence length="276" mass="31574">MYRNISYILRNVNEIVPKINYIQPQLQLTRQLKTYKLVNIRNYSKEPPEKTGQRFGKGIGPITWKNLGITSAIGGVLLCYMWYLKAKKEAAREKERKRMLGKAAIGGKFELIDTTGKLRKSEDFLGQWILIYFGFTHCPDICPDELEKMASAVNILDNDPIEKVNVQPIFISVDPNRDTPDLVGKYCKEFSPKLLGLTGSEEQVAKACKAYRVYFSAGPKDQDSDYIVDHTIIMYLVNPDGDFVDYYGQTRTAEDIATSIKVHVSKYVHNKKYSFF</sequence>
<feature type="binding site" evidence="9">
    <location>
        <position position="230"/>
    </location>
    <ligand>
        <name>Cu cation</name>
        <dbReference type="ChEBI" id="CHEBI:23378"/>
    </ligand>
</feature>
<dbReference type="InterPro" id="IPR003782">
    <property type="entry name" value="SCO1/SenC"/>
</dbReference>
<dbReference type="CDD" id="cd02968">
    <property type="entry name" value="SCO"/>
    <property type="match status" value="1"/>
</dbReference>
<feature type="binding site" evidence="9">
    <location>
        <position position="142"/>
    </location>
    <ligand>
        <name>Cu cation</name>
        <dbReference type="ChEBI" id="CHEBI:23378"/>
    </ligand>
</feature>
<reference evidence="12 13" key="1">
    <citation type="submission" date="2024-05" db="EMBL/GenBank/DDBJ databases">
        <title>Genetic variation in Jamaican populations of the coffee berry borer (Hypothenemus hampei).</title>
        <authorList>
            <person name="Errbii M."/>
            <person name="Myrie A."/>
        </authorList>
    </citation>
    <scope>NUCLEOTIDE SEQUENCE [LARGE SCALE GENOMIC DNA]</scope>
    <source>
        <strain evidence="12">JA-Hopewell-2020-01-JO</strain>
        <tissue evidence="12">Whole body</tissue>
    </source>
</reference>
<organism evidence="12 13">
    <name type="scientific">Hypothenemus hampei</name>
    <name type="common">Coffee berry borer</name>
    <dbReference type="NCBI Taxonomy" id="57062"/>
    <lineage>
        <taxon>Eukaryota</taxon>
        <taxon>Metazoa</taxon>
        <taxon>Ecdysozoa</taxon>
        <taxon>Arthropoda</taxon>
        <taxon>Hexapoda</taxon>
        <taxon>Insecta</taxon>
        <taxon>Pterygota</taxon>
        <taxon>Neoptera</taxon>
        <taxon>Endopterygota</taxon>
        <taxon>Coleoptera</taxon>
        <taxon>Polyphaga</taxon>
        <taxon>Cucujiformia</taxon>
        <taxon>Curculionidae</taxon>
        <taxon>Scolytinae</taxon>
        <taxon>Hypothenemus</taxon>
    </lineage>
</organism>
<dbReference type="GO" id="GO:0008535">
    <property type="term" value="P:respiratory chain complex IV assembly"/>
    <property type="evidence" value="ECO:0007669"/>
    <property type="project" value="UniProtKB-ARBA"/>
</dbReference>
<keyword evidence="10" id="KW-1015">Disulfide bond</keyword>
<evidence type="ECO:0000256" key="8">
    <source>
        <dbReference type="PIRNR" id="PIRNR037736"/>
    </source>
</evidence>
<feature type="binding site" evidence="9">
    <location>
        <position position="138"/>
    </location>
    <ligand>
        <name>Cu cation</name>
        <dbReference type="ChEBI" id="CHEBI:23378"/>
    </ligand>
</feature>
<evidence type="ECO:0000256" key="1">
    <source>
        <dbReference type="ARBA" id="ARBA00004273"/>
    </source>
</evidence>
<evidence type="ECO:0000313" key="12">
    <source>
        <dbReference type="EMBL" id="KAL1494903.1"/>
    </source>
</evidence>
<comment type="caution">
    <text evidence="12">The sequence shown here is derived from an EMBL/GenBank/DDBJ whole genome shotgun (WGS) entry which is preliminary data.</text>
</comment>
<dbReference type="InterPro" id="IPR017276">
    <property type="entry name" value="Synth_of_cyt-c-oxidase_Sco1/2"/>
</dbReference>
<keyword evidence="7 11" id="KW-0472">Membrane</keyword>
<accession>A0ABD1ELR7</accession>
<evidence type="ECO:0000313" key="13">
    <source>
        <dbReference type="Proteomes" id="UP001566132"/>
    </source>
</evidence>
<feature type="transmembrane region" description="Helical" evidence="11">
    <location>
        <begin position="67"/>
        <end position="84"/>
    </location>
</feature>
<dbReference type="Proteomes" id="UP001566132">
    <property type="component" value="Unassembled WGS sequence"/>
</dbReference>
<dbReference type="AlphaFoldDB" id="A0ABD1ELR7"/>
<dbReference type="Gene3D" id="3.40.30.10">
    <property type="entry name" value="Glutaredoxin"/>
    <property type="match status" value="1"/>
</dbReference>
<dbReference type="GO" id="GO:0005743">
    <property type="term" value="C:mitochondrial inner membrane"/>
    <property type="evidence" value="ECO:0007669"/>
    <property type="project" value="UniProtKB-SubCell"/>
</dbReference>
<dbReference type="GO" id="GO:0046872">
    <property type="term" value="F:metal ion binding"/>
    <property type="evidence" value="ECO:0007669"/>
    <property type="project" value="UniProtKB-KW"/>
</dbReference>
<dbReference type="Pfam" id="PF02630">
    <property type="entry name" value="SCO1-SenC"/>
    <property type="match status" value="1"/>
</dbReference>
<keyword evidence="8" id="KW-0143">Chaperone</keyword>
<evidence type="ECO:0000256" key="3">
    <source>
        <dbReference type="ARBA" id="ARBA00022723"/>
    </source>
</evidence>
<comment type="subcellular location">
    <subcellularLocation>
        <location evidence="1 8">Mitochondrion inner membrane</location>
    </subcellularLocation>
</comment>
<keyword evidence="5 8" id="KW-0186">Copper</keyword>
<evidence type="ECO:0008006" key="14">
    <source>
        <dbReference type="Google" id="ProtNLM"/>
    </source>
</evidence>
<comment type="similarity">
    <text evidence="2 8">Belongs to the SCO1/2 family.</text>
</comment>
<keyword evidence="3 8" id="KW-0479">Metal-binding</keyword>
<evidence type="ECO:0000256" key="5">
    <source>
        <dbReference type="ARBA" id="ARBA00023008"/>
    </source>
</evidence>
<evidence type="ECO:0000256" key="2">
    <source>
        <dbReference type="ARBA" id="ARBA00010996"/>
    </source>
</evidence>
<dbReference type="PANTHER" id="PTHR12151">
    <property type="entry name" value="ELECTRON TRANSPORT PROTIN SCO1/SENC FAMILY MEMBER"/>
    <property type="match status" value="1"/>
</dbReference>
<evidence type="ECO:0000256" key="4">
    <source>
        <dbReference type="ARBA" id="ARBA00022792"/>
    </source>
</evidence>
<evidence type="ECO:0000256" key="7">
    <source>
        <dbReference type="ARBA" id="ARBA00023136"/>
    </source>
</evidence>
<comment type="subunit">
    <text evidence="8">Homodimer.</text>
</comment>
<dbReference type="PANTHER" id="PTHR12151:SF5">
    <property type="entry name" value="AT19154P"/>
    <property type="match status" value="1"/>
</dbReference>
<dbReference type="SUPFAM" id="SSF52833">
    <property type="entry name" value="Thioredoxin-like"/>
    <property type="match status" value="1"/>
</dbReference>
<keyword evidence="6 8" id="KW-0496">Mitochondrion</keyword>
<dbReference type="InterPro" id="IPR036249">
    <property type="entry name" value="Thioredoxin-like_sf"/>
</dbReference>
<gene>
    <name evidence="12" type="ORF">ABEB36_010417</name>
</gene>
<evidence type="ECO:0000256" key="6">
    <source>
        <dbReference type="ARBA" id="ARBA00023128"/>
    </source>
</evidence>
<dbReference type="PIRSF" id="PIRSF037736">
    <property type="entry name" value="SCO1"/>
    <property type="match status" value="1"/>
</dbReference>
<comment type="function">
    <text evidence="8">Copper metallochaperone essential for the synthesis and maturation of cytochrome c oxidase subunit II (MT-CO2/COX2) by facilitating the incorporation of copper into the Cu(A) site of MT-CO2/COX2.</text>
</comment>
<dbReference type="GO" id="GO:0006878">
    <property type="term" value="P:intracellular copper ion homeostasis"/>
    <property type="evidence" value="ECO:0007669"/>
    <property type="project" value="UniProtKB-UniRule"/>
</dbReference>
<feature type="disulfide bond" description="Redox-active" evidence="10">
    <location>
        <begin position="138"/>
        <end position="142"/>
    </location>
</feature>
<keyword evidence="4 8" id="KW-0999">Mitochondrion inner membrane</keyword>
<keyword evidence="13" id="KW-1185">Reference proteome</keyword>
<evidence type="ECO:0000256" key="9">
    <source>
        <dbReference type="PIRSR" id="PIRSR037736-1"/>
    </source>
</evidence>
<evidence type="ECO:0000256" key="11">
    <source>
        <dbReference type="SAM" id="Phobius"/>
    </source>
</evidence>
<evidence type="ECO:0000256" key="10">
    <source>
        <dbReference type="PIRSR" id="PIRSR603782-2"/>
    </source>
</evidence>
<dbReference type="FunFam" id="3.40.30.10:FF:000013">
    <property type="entry name" value="Blast:Protein SCO1 homolog, mitochondrial"/>
    <property type="match status" value="1"/>
</dbReference>
<protein>
    <recommendedName>
        <fullName evidence="14">Protein SCO1 homolog, mitochondrial</fullName>
    </recommendedName>
</protein>
<proteinExistence type="inferred from homology"/>
<keyword evidence="11" id="KW-1133">Transmembrane helix</keyword>
<dbReference type="EMBL" id="JBDJPC010000007">
    <property type="protein sequence ID" value="KAL1494903.1"/>
    <property type="molecule type" value="Genomic_DNA"/>
</dbReference>